<comment type="caution">
    <text evidence="2">The sequence shown here is derived from an EMBL/GenBank/DDBJ whole genome shotgun (WGS) entry which is preliminary data.</text>
</comment>
<protein>
    <recommendedName>
        <fullName evidence="1">DAGKc domain-containing protein</fullName>
    </recommendedName>
</protein>
<dbReference type="InterPro" id="IPR001206">
    <property type="entry name" value="Diacylglycerol_kinase_cat_dom"/>
</dbReference>
<dbReference type="InterPro" id="IPR016064">
    <property type="entry name" value="NAD/diacylglycerol_kinase_sf"/>
</dbReference>
<dbReference type="AlphaFoldDB" id="X1BPC7"/>
<dbReference type="PROSITE" id="PS50146">
    <property type="entry name" value="DAGK"/>
    <property type="match status" value="1"/>
</dbReference>
<dbReference type="EMBL" id="BART01023797">
    <property type="protein sequence ID" value="GAG96860.1"/>
    <property type="molecule type" value="Genomic_DNA"/>
</dbReference>
<reference evidence="2" key="1">
    <citation type="journal article" date="2014" name="Front. Microbiol.">
        <title>High frequency of phylogenetically diverse reductive dehalogenase-homologous genes in deep subseafloor sedimentary metagenomes.</title>
        <authorList>
            <person name="Kawai M."/>
            <person name="Futagami T."/>
            <person name="Toyoda A."/>
            <person name="Takaki Y."/>
            <person name="Nishi S."/>
            <person name="Hori S."/>
            <person name="Arai W."/>
            <person name="Tsubouchi T."/>
            <person name="Morono Y."/>
            <person name="Uchiyama I."/>
            <person name="Ito T."/>
            <person name="Fujiyama A."/>
            <person name="Inagaki F."/>
            <person name="Takami H."/>
        </authorList>
    </citation>
    <scope>NUCLEOTIDE SEQUENCE</scope>
    <source>
        <strain evidence="2">Expedition CK06-06</strain>
    </source>
</reference>
<dbReference type="Gene3D" id="2.60.200.40">
    <property type="match status" value="1"/>
</dbReference>
<feature type="domain" description="DAGKc" evidence="1">
    <location>
        <begin position="1"/>
        <end position="130"/>
    </location>
</feature>
<name>X1BPC7_9ZZZZ</name>
<gene>
    <name evidence="2" type="ORF">S01H4_43183</name>
</gene>
<proteinExistence type="predicted"/>
<sequence length="285" mass="31437">PGAGKNAGNPTRIDRLGQILGSDGVVREIQTSEEILDTIREFRRGEISVLAIDGGDGTLHHALSALIPIYDGTDLPPIALLRGGTMNTIANSLGIRGASEAILQRIVSTVREQVPFEVVRTNTLKVNDRYGFIFGLGFPVNLLKAYYQGEGRGPAKTIRVLLRVLLSMLEKGDTDRSFFRPFEAEIWLDGKRLPRGRYTAFLGATVEEVGLGFKPTRRAREKEGLFQTLCLGTGPKKSGLNALRVLLGMQLRGERLADRMVRRSVIKLEKPADIQIDGEIFKNQK</sequence>
<dbReference type="InterPro" id="IPR017438">
    <property type="entry name" value="ATP-NAD_kinase_N"/>
</dbReference>
<feature type="non-terminal residue" evidence="2">
    <location>
        <position position="285"/>
    </location>
</feature>
<evidence type="ECO:0000313" key="2">
    <source>
        <dbReference type="EMBL" id="GAG96860.1"/>
    </source>
</evidence>
<feature type="non-terminal residue" evidence="2">
    <location>
        <position position="1"/>
    </location>
</feature>
<dbReference type="Pfam" id="PF00781">
    <property type="entry name" value="DAGK_cat"/>
    <property type="match status" value="1"/>
</dbReference>
<dbReference type="Gene3D" id="3.40.50.10330">
    <property type="entry name" value="Probable inorganic polyphosphate/atp-NAD kinase, domain 1"/>
    <property type="match status" value="1"/>
</dbReference>
<dbReference type="GO" id="GO:0016301">
    <property type="term" value="F:kinase activity"/>
    <property type="evidence" value="ECO:0007669"/>
    <property type="project" value="InterPro"/>
</dbReference>
<organism evidence="2">
    <name type="scientific">marine sediment metagenome</name>
    <dbReference type="NCBI Taxonomy" id="412755"/>
    <lineage>
        <taxon>unclassified sequences</taxon>
        <taxon>metagenomes</taxon>
        <taxon>ecological metagenomes</taxon>
    </lineage>
</organism>
<dbReference type="SUPFAM" id="SSF111331">
    <property type="entry name" value="NAD kinase/diacylglycerol kinase-like"/>
    <property type="match status" value="1"/>
</dbReference>
<accession>X1BPC7</accession>
<evidence type="ECO:0000259" key="1">
    <source>
        <dbReference type="PROSITE" id="PS50146"/>
    </source>
</evidence>